<feature type="transmembrane region" description="Helical" evidence="1">
    <location>
        <begin position="353"/>
        <end position="381"/>
    </location>
</feature>
<accession>A0A327KJZ6</accession>
<feature type="transmembrane region" description="Helical" evidence="1">
    <location>
        <begin position="198"/>
        <end position="220"/>
    </location>
</feature>
<reference evidence="2 3" key="1">
    <citation type="submission" date="2017-07" db="EMBL/GenBank/DDBJ databases">
        <title>Draft Genome Sequences of Select Purple Nonsulfur Bacteria.</title>
        <authorList>
            <person name="Lasarre B."/>
            <person name="Mckinlay J.B."/>
        </authorList>
    </citation>
    <scope>NUCLEOTIDE SEQUENCE [LARGE SCALE GENOMIC DNA]</scope>
    <source>
        <strain evidence="2 3">DSM 11907</strain>
    </source>
</reference>
<keyword evidence="1" id="KW-0812">Transmembrane</keyword>
<dbReference type="OrthoDB" id="9342495at2"/>
<evidence type="ECO:0000313" key="2">
    <source>
        <dbReference type="EMBL" id="RAI37893.1"/>
    </source>
</evidence>
<feature type="transmembrane region" description="Helical" evidence="1">
    <location>
        <begin position="106"/>
        <end position="139"/>
    </location>
</feature>
<dbReference type="InterPro" id="IPR006160">
    <property type="entry name" value="SCFA_transpt_AtoE"/>
</dbReference>
<feature type="transmembrane region" description="Helical" evidence="1">
    <location>
        <begin position="63"/>
        <end position="86"/>
    </location>
</feature>
<keyword evidence="1" id="KW-0472">Membrane</keyword>
<feature type="transmembrane region" description="Helical" evidence="1">
    <location>
        <begin position="286"/>
        <end position="305"/>
    </location>
</feature>
<proteinExistence type="predicted"/>
<organism evidence="2 3">
    <name type="scientific">Rhodoplanes elegans</name>
    <dbReference type="NCBI Taxonomy" id="29408"/>
    <lineage>
        <taxon>Bacteria</taxon>
        <taxon>Pseudomonadati</taxon>
        <taxon>Pseudomonadota</taxon>
        <taxon>Alphaproteobacteria</taxon>
        <taxon>Hyphomicrobiales</taxon>
        <taxon>Nitrobacteraceae</taxon>
        <taxon>Rhodoplanes</taxon>
    </lineage>
</organism>
<dbReference type="PANTHER" id="PTHR41983">
    <property type="entry name" value="SHORT-CHAIN FATTY ACID TRANSPORTER-RELATED"/>
    <property type="match status" value="1"/>
</dbReference>
<evidence type="ECO:0000313" key="3">
    <source>
        <dbReference type="Proteomes" id="UP000248863"/>
    </source>
</evidence>
<feature type="transmembrane region" description="Helical" evidence="1">
    <location>
        <begin position="151"/>
        <end position="172"/>
    </location>
</feature>
<protein>
    <submittedName>
        <fullName evidence="2">Short chain fatty acid transporter</fullName>
    </submittedName>
</protein>
<feature type="transmembrane region" description="Helical" evidence="1">
    <location>
        <begin position="317"/>
        <end position="341"/>
    </location>
</feature>
<dbReference type="AlphaFoldDB" id="A0A327KJZ6"/>
<feature type="transmembrane region" description="Helical" evidence="1">
    <location>
        <begin position="254"/>
        <end position="274"/>
    </location>
</feature>
<gene>
    <name evidence="2" type="ORF">CH338_14595</name>
</gene>
<sequence length="476" mass="51210">MAPAAPSGEKQGLFARIALGFTGWAEKWFPDSFIFAAVALVIVAAAAMANGAGPMAVSKQFGVGFWSIIPFTMQMAFVAITGYVVASSPPAARLIEKLAAVPTTGRGAVGFVALISILASMLNWGLSLVFGSLLVKALAGRKELRMDYRAAAAAAYLGLGATWALGLSSSAAQLHANPTSLPPALFKMVGVIPFTETIFLWQSIAMFVILLFISVAIAWASAPVGSKAVTAQDMKIDVDLKTAALPPRERPGEWLEYSPLLTVIIIALSLGWMIDEFTSKSWITAISGLNTYNLVFLMLGFVLHWRPRAFLNAVAKAVPTTTGVLIQFPIYGSITAIMVSAKGFGGLSLSDQIAHFFVAISTHDTFPVVMGLYSAILGLFIPSGGGKWLLEAPYVMQAAIELKVHLGWTVNVYNAAEALPNLINPFWMLPLLGILSLKARDIVGYTFLQLVLHMPVVLFMLWFFALTLEYRPPFFP</sequence>
<evidence type="ECO:0000256" key="1">
    <source>
        <dbReference type="SAM" id="Phobius"/>
    </source>
</evidence>
<comment type="caution">
    <text evidence="2">The sequence shown here is derived from an EMBL/GenBank/DDBJ whole genome shotgun (WGS) entry which is preliminary data.</text>
</comment>
<dbReference type="GO" id="GO:0005886">
    <property type="term" value="C:plasma membrane"/>
    <property type="evidence" value="ECO:0007669"/>
    <property type="project" value="TreeGrafter"/>
</dbReference>
<dbReference type="Proteomes" id="UP000248863">
    <property type="component" value="Unassembled WGS sequence"/>
</dbReference>
<dbReference type="Pfam" id="PF02667">
    <property type="entry name" value="SCFA_trans"/>
    <property type="match status" value="1"/>
</dbReference>
<name>A0A327KJZ6_9BRAD</name>
<feature type="transmembrane region" description="Helical" evidence="1">
    <location>
        <begin position="442"/>
        <end position="465"/>
    </location>
</feature>
<dbReference type="PANTHER" id="PTHR41983:SF2">
    <property type="entry name" value="SHORT-CHAIN FATTY ACID TRANSPORTER-RELATED"/>
    <property type="match status" value="1"/>
</dbReference>
<keyword evidence="3" id="KW-1185">Reference proteome</keyword>
<dbReference type="EMBL" id="NPEU01000156">
    <property type="protein sequence ID" value="RAI37893.1"/>
    <property type="molecule type" value="Genomic_DNA"/>
</dbReference>
<keyword evidence="1" id="KW-1133">Transmembrane helix</keyword>
<feature type="transmembrane region" description="Helical" evidence="1">
    <location>
        <begin position="33"/>
        <end position="51"/>
    </location>
</feature>